<dbReference type="OrthoDB" id="1927134at2759"/>
<feature type="region of interest" description="Disordered" evidence="6">
    <location>
        <begin position="108"/>
        <end position="133"/>
    </location>
</feature>
<name>A0A5J9WNS4_9POAL</name>
<dbReference type="GO" id="GO:2000032">
    <property type="term" value="P:regulation of secondary shoot formation"/>
    <property type="evidence" value="ECO:0007669"/>
    <property type="project" value="TreeGrafter"/>
</dbReference>
<keyword evidence="3" id="KW-0238">DNA-binding</keyword>
<evidence type="ECO:0000256" key="1">
    <source>
        <dbReference type="ARBA" id="ARBA00004123"/>
    </source>
</evidence>
<keyword evidence="2" id="KW-0805">Transcription regulation</keyword>
<gene>
    <name evidence="8" type="ORF">EJB05_00321</name>
</gene>
<feature type="compositionally biased region" description="Basic and acidic residues" evidence="6">
    <location>
        <begin position="1"/>
        <end position="10"/>
    </location>
</feature>
<feature type="region of interest" description="Disordered" evidence="6">
    <location>
        <begin position="1"/>
        <end position="24"/>
    </location>
</feature>
<dbReference type="Proteomes" id="UP000324897">
    <property type="component" value="Chromosome 6"/>
</dbReference>
<evidence type="ECO:0000256" key="3">
    <source>
        <dbReference type="ARBA" id="ARBA00023125"/>
    </source>
</evidence>
<dbReference type="GO" id="GO:0005634">
    <property type="term" value="C:nucleus"/>
    <property type="evidence" value="ECO:0007669"/>
    <property type="project" value="UniProtKB-SubCell"/>
</dbReference>
<dbReference type="Pfam" id="PF03634">
    <property type="entry name" value="TCP"/>
    <property type="match status" value="1"/>
</dbReference>
<keyword evidence="9" id="KW-1185">Reference proteome</keyword>
<dbReference type="InterPro" id="IPR017887">
    <property type="entry name" value="TF_TCP_subgr"/>
</dbReference>
<dbReference type="Gramene" id="TVU49030">
    <property type="protein sequence ID" value="TVU49030"/>
    <property type="gene ID" value="EJB05_00321"/>
</dbReference>
<keyword evidence="4" id="KW-0804">Transcription</keyword>
<accession>A0A5J9WNS4</accession>
<comment type="caution">
    <text evidence="8">The sequence shown here is derived from an EMBL/GenBank/DDBJ whole genome shotgun (WGS) entry which is preliminary data.</text>
</comment>
<keyword evidence="5" id="KW-0539">Nucleus</keyword>
<sequence>MEEVGMERAACKRPRGALDGGGGGPAAAAWRTCRVARAAAGGKDRHSKVVTARGLRDRRVRLSVPTAIQFYDIQDRLGVDQPSKAIEWLISAAAAAIDELPSLDCSFALPTPSPPAGDDADAEEVSTSETSKGSVLSLANASAETGAAAAAAHQTNHAYNGGAGGGAFAELLHNGSATDNKAMQQQQQEQPTLAYYAAQPPTSHAAPGMSFEMIPHLAFLQEQQPPAAVFDRGTLQSNAVAAPMWPPTQHPCLLQRFTSASPDTAGLPFFLGGGAVPAMSTAGQRLQLWDFKQERTN</sequence>
<dbReference type="GO" id="GO:0003700">
    <property type="term" value="F:DNA-binding transcription factor activity"/>
    <property type="evidence" value="ECO:0007669"/>
    <property type="project" value="InterPro"/>
</dbReference>
<organism evidence="8 9">
    <name type="scientific">Eragrostis curvula</name>
    <name type="common">weeping love grass</name>
    <dbReference type="NCBI Taxonomy" id="38414"/>
    <lineage>
        <taxon>Eukaryota</taxon>
        <taxon>Viridiplantae</taxon>
        <taxon>Streptophyta</taxon>
        <taxon>Embryophyta</taxon>
        <taxon>Tracheophyta</taxon>
        <taxon>Spermatophyta</taxon>
        <taxon>Magnoliopsida</taxon>
        <taxon>Liliopsida</taxon>
        <taxon>Poales</taxon>
        <taxon>Poaceae</taxon>
        <taxon>PACMAD clade</taxon>
        <taxon>Chloridoideae</taxon>
        <taxon>Eragrostideae</taxon>
        <taxon>Eragrostidinae</taxon>
        <taxon>Eragrostis</taxon>
    </lineage>
</organism>
<dbReference type="InterPro" id="IPR005333">
    <property type="entry name" value="Transcription_factor_TCP"/>
</dbReference>
<evidence type="ECO:0000256" key="6">
    <source>
        <dbReference type="SAM" id="MobiDB-lite"/>
    </source>
</evidence>
<evidence type="ECO:0000256" key="4">
    <source>
        <dbReference type="ARBA" id="ARBA00023163"/>
    </source>
</evidence>
<dbReference type="PANTHER" id="PTHR31072:SF23">
    <property type="entry name" value="TRANSCRIPTION FACTOR PCF8"/>
    <property type="match status" value="1"/>
</dbReference>
<dbReference type="PROSITE" id="PS51369">
    <property type="entry name" value="TCP"/>
    <property type="match status" value="1"/>
</dbReference>
<evidence type="ECO:0000259" key="7">
    <source>
        <dbReference type="PROSITE" id="PS51369"/>
    </source>
</evidence>
<comment type="subcellular location">
    <subcellularLocation>
        <location evidence="1">Nucleus</location>
    </subcellularLocation>
</comment>
<dbReference type="PANTHER" id="PTHR31072">
    <property type="entry name" value="TRANSCRIPTION FACTOR TCP4-RELATED"/>
    <property type="match status" value="1"/>
</dbReference>
<evidence type="ECO:0000313" key="8">
    <source>
        <dbReference type="EMBL" id="TVU49030.1"/>
    </source>
</evidence>
<reference evidence="8 9" key="1">
    <citation type="journal article" date="2019" name="Sci. Rep.">
        <title>A high-quality genome of Eragrostis curvula grass provides insights into Poaceae evolution and supports new strategies to enhance forage quality.</title>
        <authorList>
            <person name="Carballo J."/>
            <person name="Santos B.A.C.M."/>
            <person name="Zappacosta D."/>
            <person name="Garbus I."/>
            <person name="Selva J.P."/>
            <person name="Gallo C.A."/>
            <person name="Diaz A."/>
            <person name="Albertini E."/>
            <person name="Caccamo M."/>
            <person name="Echenique V."/>
        </authorList>
    </citation>
    <scope>NUCLEOTIDE SEQUENCE [LARGE SCALE GENOMIC DNA]</scope>
    <source>
        <strain evidence="9">cv. Victoria</strain>
        <tissue evidence="8">Leaf</tissue>
    </source>
</reference>
<evidence type="ECO:0000256" key="2">
    <source>
        <dbReference type="ARBA" id="ARBA00023015"/>
    </source>
</evidence>
<feature type="domain" description="TCP" evidence="7">
    <location>
        <begin position="42"/>
        <end position="100"/>
    </location>
</feature>
<dbReference type="GO" id="GO:0043565">
    <property type="term" value="F:sequence-specific DNA binding"/>
    <property type="evidence" value="ECO:0007669"/>
    <property type="project" value="TreeGrafter"/>
</dbReference>
<evidence type="ECO:0000256" key="5">
    <source>
        <dbReference type="ARBA" id="ARBA00023242"/>
    </source>
</evidence>
<evidence type="ECO:0000313" key="9">
    <source>
        <dbReference type="Proteomes" id="UP000324897"/>
    </source>
</evidence>
<proteinExistence type="predicted"/>
<dbReference type="EMBL" id="RWGY01000002">
    <property type="protein sequence ID" value="TVU49030.1"/>
    <property type="molecule type" value="Genomic_DNA"/>
</dbReference>
<protein>
    <recommendedName>
        <fullName evidence="7">TCP domain-containing protein</fullName>
    </recommendedName>
</protein>
<dbReference type="AlphaFoldDB" id="A0A5J9WNS4"/>
<feature type="non-terminal residue" evidence="8">
    <location>
        <position position="1"/>
    </location>
</feature>